<feature type="compositionally biased region" description="Polar residues" evidence="2">
    <location>
        <begin position="538"/>
        <end position="558"/>
    </location>
</feature>
<dbReference type="Proteomes" id="UP000085678">
    <property type="component" value="Unplaced"/>
</dbReference>
<feature type="region of interest" description="Disordered" evidence="2">
    <location>
        <begin position="228"/>
        <end position="490"/>
    </location>
</feature>
<dbReference type="InParanoid" id="A0A1S3K0W0"/>
<feature type="region of interest" description="Disordered" evidence="2">
    <location>
        <begin position="538"/>
        <end position="667"/>
    </location>
</feature>
<dbReference type="KEGG" id="lak:106177816"/>
<keyword evidence="3" id="KW-1185">Reference proteome</keyword>
<feature type="compositionally biased region" description="Low complexity" evidence="2">
    <location>
        <begin position="265"/>
        <end position="276"/>
    </location>
</feature>
<feature type="compositionally biased region" description="Low complexity" evidence="2">
    <location>
        <begin position="149"/>
        <end position="193"/>
    </location>
</feature>
<feature type="compositionally biased region" description="Polar residues" evidence="2">
    <location>
        <begin position="296"/>
        <end position="332"/>
    </location>
</feature>
<sequence length="787" mass="86830">MWQDYEATYKQFPLAKALEAEQEAVRQTEEEEKKLRQRAEELRKVIRRANGEDETGEDTVQAFNSLSEFVVALAEYKVKTWQTSENNEKMREQLAELQNTLEQKRAERLRQEESQESQGFEQTHSMCAEDTAEDGGLEMIEERCDETQQQHQNVLVHQQQKPQSMLPQPQSTLLQQQSTLPQQTKPAVSQQSQFTIPQQSQFVSQLTQSHMPQLPQQPHLQVFTRQSLQTHPNSDPQNIQSNQAPFPTLYDTQSYNPLQLRPRESQSSQAMFQQSQTCGTPSLYTPQSSRADKQSLTHPQSVAQQQQPSTVQPLHSPQYSRSQQLQTNQSQLRAAAINVMPGLRTPQRKSPPKLVMPTRPSSILDRGQQQGPNNTLLRQVQNQQLQKKVETARQPALGSQHQSNWMEHQQPPSLGREGIGSPLVHDPGSYNNTFMLQTPARPKQQLIQPESSTESSPHPIMQSEAGPLTPGTPHSDTNMSDIPLDPDSPFNLEGHLKKIHLMSNKSPTGPTFNQRPMFKPSTQREGAVEMMSFVHVSTTSPTFPTGTAGTMSTGQNRGPSPDARGHLPNQTNNRQQNLNPKPREEPMFKMPSTPISEAKKSPTYLRPSTSKVSKHMGQGDGQPAFQQTYGGPQAPLVNRCGSGEDKGKQTGSEPNPSSQPNFLTSDGDSSDAFDVFCSGAGGAGAGNPSASPKFCFGDTESNGDSALALFGCSEADLQGGDKSGAASPFGFFKDNNSDPNSPFNFGGMGDGSLPLLMFGEKDDGETEDFGLGSNTQDDNSYLSIFGN</sequence>
<dbReference type="AlphaFoldDB" id="A0A1S3K0W0"/>
<keyword evidence="1" id="KW-0175">Coiled coil</keyword>
<dbReference type="RefSeq" id="XP_013416167.1">
    <property type="nucleotide sequence ID" value="XM_013560713.1"/>
</dbReference>
<feature type="compositionally biased region" description="Polar residues" evidence="2">
    <location>
        <begin position="568"/>
        <end position="579"/>
    </location>
</feature>
<gene>
    <name evidence="4" type="primary">LOC106177816</name>
</gene>
<organism evidence="3 4">
    <name type="scientific">Lingula anatina</name>
    <name type="common">Brachiopod</name>
    <name type="synonym">Lingula unguis</name>
    <dbReference type="NCBI Taxonomy" id="7574"/>
    <lineage>
        <taxon>Eukaryota</taxon>
        <taxon>Metazoa</taxon>
        <taxon>Spiralia</taxon>
        <taxon>Lophotrochozoa</taxon>
        <taxon>Brachiopoda</taxon>
        <taxon>Linguliformea</taxon>
        <taxon>Lingulata</taxon>
        <taxon>Lingulida</taxon>
        <taxon>Linguloidea</taxon>
        <taxon>Lingulidae</taxon>
        <taxon>Lingula</taxon>
    </lineage>
</organism>
<feature type="compositionally biased region" description="Polar residues" evidence="2">
    <location>
        <begin position="277"/>
        <end position="289"/>
    </location>
</feature>
<reference evidence="4" key="1">
    <citation type="submission" date="2025-08" db="UniProtKB">
        <authorList>
            <consortium name="RefSeq"/>
        </authorList>
    </citation>
    <scope>IDENTIFICATION</scope>
    <source>
        <tissue evidence="4">Gonads</tissue>
    </source>
</reference>
<protein>
    <submittedName>
        <fullName evidence="4">Mediator of RNA polymerase II transcription subunit 15-like</fullName>
    </submittedName>
</protein>
<feature type="compositionally biased region" description="Polar residues" evidence="2">
    <location>
        <begin position="445"/>
        <end position="456"/>
    </location>
</feature>
<feature type="compositionally biased region" description="Polar residues" evidence="2">
    <location>
        <begin position="397"/>
        <end position="412"/>
    </location>
</feature>
<proteinExistence type="predicted"/>
<feature type="region of interest" description="Disordered" evidence="2">
    <location>
        <begin position="754"/>
        <end position="779"/>
    </location>
</feature>
<feature type="coiled-coil region" evidence="1">
    <location>
        <begin position="14"/>
        <end position="52"/>
    </location>
</feature>
<feature type="compositionally biased region" description="Polar residues" evidence="2">
    <location>
        <begin position="228"/>
        <end position="257"/>
    </location>
</feature>
<evidence type="ECO:0000313" key="4">
    <source>
        <dbReference type="RefSeq" id="XP_013416167.1"/>
    </source>
</evidence>
<feature type="coiled-coil region" evidence="1">
    <location>
        <begin position="87"/>
        <end position="114"/>
    </location>
</feature>
<name>A0A1S3K0W0_LINAN</name>
<feature type="compositionally biased region" description="Polar residues" evidence="2">
    <location>
        <begin position="367"/>
        <end position="386"/>
    </location>
</feature>
<feature type="compositionally biased region" description="Polar residues" evidence="2">
    <location>
        <begin position="649"/>
        <end position="667"/>
    </location>
</feature>
<feature type="region of interest" description="Disordered" evidence="2">
    <location>
        <begin position="145"/>
        <end position="193"/>
    </location>
</feature>
<accession>A0A1S3K0W0</accession>
<evidence type="ECO:0000256" key="2">
    <source>
        <dbReference type="SAM" id="MobiDB-lite"/>
    </source>
</evidence>
<evidence type="ECO:0000313" key="3">
    <source>
        <dbReference type="Proteomes" id="UP000085678"/>
    </source>
</evidence>
<evidence type="ECO:0000256" key="1">
    <source>
        <dbReference type="SAM" id="Coils"/>
    </source>
</evidence>
<dbReference type="GeneID" id="106177816"/>